<keyword evidence="6 7" id="KW-0472">Membrane</keyword>
<feature type="transmembrane region" description="Helical" evidence="7">
    <location>
        <begin position="188"/>
        <end position="215"/>
    </location>
</feature>
<evidence type="ECO:0000256" key="1">
    <source>
        <dbReference type="ARBA" id="ARBA00004651"/>
    </source>
</evidence>
<dbReference type="eggNOG" id="COG1173">
    <property type="taxonomic scope" value="Bacteria"/>
</dbReference>
<dbReference type="GO" id="GO:0005886">
    <property type="term" value="C:plasma membrane"/>
    <property type="evidence" value="ECO:0007669"/>
    <property type="project" value="UniProtKB-SubCell"/>
</dbReference>
<dbReference type="Pfam" id="PF00528">
    <property type="entry name" value="BPD_transp_1"/>
    <property type="match status" value="1"/>
</dbReference>
<evidence type="ECO:0000259" key="8">
    <source>
        <dbReference type="PROSITE" id="PS50928"/>
    </source>
</evidence>
<organism evidence="9 10">
    <name type="scientific">Pseudoflavonifractor capillosus ATCC 29799</name>
    <dbReference type="NCBI Taxonomy" id="411467"/>
    <lineage>
        <taxon>Bacteria</taxon>
        <taxon>Bacillati</taxon>
        <taxon>Bacillota</taxon>
        <taxon>Clostridia</taxon>
        <taxon>Eubacteriales</taxon>
        <taxon>Oscillospiraceae</taxon>
        <taxon>Pseudoflavonifractor</taxon>
    </lineage>
</organism>
<feature type="transmembrane region" description="Helical" evidence="7">
    <location>
        <begin position="235"/>
        <end position="255"/>
    </location>
</feature>
<dbReference type="PANTHER" id="PTHR43386">
    <property type="entry name" value="OLIGOPEPTIDE TRANSPORT SYSTEM PERMEASE PROTEIN APPC"/>
    <property type="match status" value="1"/>
</dbReference>
<feature type="domain" description="ABC transmembrane type-1" evidence="8">
    <location>
        <begin position="67"/>
        <end position="256"/>
    </location>
</feature>
<dbReference type="RefSeq" id="WP_006573913.1">
    <property type="nucleotide sequence ID" value="NZ_AAXG02000032.1"/>
</dbReference>
<dbReference type="EMBL" id="AAXG02000032">
    <property type="protein sequence ID" value="EDM98607.1"/>
    <property type="molecule type" value="Genomic_DNA"/>
</dbReference>
<reference evidence="9 10" key="1">
    <citation type="submission" date="2007-04" db="EMBL/GenBank/DDBJ databases">
        <authorList>
            <person name="Fulton L."/>
            <person name="Clifton S."/>
            <person name="Fulton B."/>
            <person name="Xu J."/>
            <person name="Minx P."/>
            <person name="Pepin K.H."/>
            <person name="Johnson M."/>
            <person name="Thiruvilangam P."/>
            <person name="Bhonagiri V."/>
            <person name="Nash W.E."/>
            <person name="Mardis E.R."/>
            <person name="Wilson R.K."/>
        </authorList>
    </citation>
    <scope>NUCLEOTIDE SEQUENCE [LARGE SCALE GENOMIC DNA]</scope>
    <source>
        <strain evidence="9 10">ATCC 29799</strain>
    </source>
</reference>
<evidence type="ECO:0000256" key="4">
    <source>
        <dbReference type="ARBA" id="ARBA00022692"/>
    </source>
</evidence>
<evidence type="ECO:0000256" key="7">
    <source>
        <dbReference type="RuleBase" id="RU363032"/>
    </source>
</evidence>
<keyword evidence="10" id="KW-1185">Reference proteome</keyword>
<keyword evidence="3" id="KW-1003">Cell membrane</keyword>
<keyword evidence="4 7" id="KW-0812">Transmembrane</keyword>
<dbReference type="PANTHER" id="PTHR43386:SF1">
    <property type="entry name" value="D,D-DIPEPTIDE TRANSPORT SYSTEM PERMEASE PROTEIN DDPC-RELATED"/>
    <property type="match status" value="1"/>
</dbReference>
<dbReference type="InterPro" id="IPR050366">
    <property type="entry name" value="BP-dependent_transpt_permease"/>
</dbReference>
<evidence type="ECO:0000313" key="9">
    <source>
        <dbReference type="EMBL" id="EDM98607.1"/>
    </source>
</evidence>
<dbReference type="Pfam" id="PF12911">
    <property type="entry name" value="OppC_N"/>
    <property type="match status" value="1"/>
</dbReference>
<evidence type="ECO:0000256" key="2">
    <source>
        <dbReference type="ARBA" id="ARBA00022448"/>
    </source>
</evidence>
<dbReference type="InterPro" id="IPR000515">
    <property type="entry name" value="MetI-like"/>
</dbReference>
<feature type="transmembrane region" description="Helical" evidence="7">
    <location>
        <begin position="129"/>
        <end position="146"/>
    </location>
</feature>
<name>A6NYV8_9FIRM</name>
<gene>
    <name evidence="9" type="ORF">BACCAP_03409</name>
</gene>
<evidence type="ECO:0000313" key="10">
    <source>
        <dbReference type="Proteomes" id="UP000003639"/>
    </source>
</evidence>
<feature type="transmembrane region" description="Helical" evidence="7">
    <location>
        <begin position="102"/>
        <end position="123"/>
    </location>
</feature>
<comment type="similarity">
    <text evidence="7">Belongs to the binding-protein-dependent transport system permease family.</text>
</comment>
<evidence type="ECO:0000256" key="3">
    <source>
        <dbReference type="ARBA" id="ARBA00022475"/>
    </source>
</evidence>
<feature type="transmembrane region" description="Helical" evidence="7">
    <location>
        <begin position="69"/>
        <end position="90"/>
    </location>
</feature>
<keyword evidence="2 7" id="KW-0813">Transport</keyword>
<dbReference type="InterPro" id="IPR025966">
    <property type="entry name" value="OppC_N"/>
</dbReference>
<dbReference type="OrthoDB" id="9797852at2"/>
<dbReference type="InterPro" id="IPR035906">
    <property type="entry name" value="MetI-like_sf"/>
</dbReference>
<comment type="caution">
    <text evidence="9">The sequence shown here is derived from an EMBL/GenBank/DDBJ whole genome shotgun (WGS) entry which is preliminary data.</text>
</comment>
<protein>
    <submittedName>
        <fullName evidence="9">ABC transporter, permease protein</fullName>
    </submittedName>
</protein>
<dbReference type="CDD" id="cd06261">
    <property type="entry name" value="TM_PBP2"/>
    <property type="match status" value="1"/>
</dbReference>
<keyword evidence="5 7" id="KW-1133">Transmembrane helix</keyword>
<dbReference type="STRING" id="411467.BACCAP_03409"/>
<evidence type="ECO:0000256" key="5">
    <source>
        <dbReference type="ARBA" id="ARBA00022989"/>
    </source>
</evidence>
<sequence length="272" mass="29117">MKRKGQIIVGLALILVFILMALAAPLLAPNDPNATDLALKNAPPSAEYPLGCDQMGRCELSRLLYGARYSMGLTIPVLIVLAAFALFVGCYSSYKGGLLDEIMRILCDILMAFPLIVIAMALVSAVDNSVASVIIAIGISMLAWFLRMVRSYAKTECGKEYIEAARISGASGLRIVLRHLIPNVFPQFVVYFTTGIATAIMSVSSFAFLGVGLIAGTPEWGAMLNEARNSVYSNPALLIYPGICLIVCCAGFNLLGEGLRDAIGKEDDIRVA</sequence>
<dbReference type="GO" id="GO:0055085">
    <property type="term" value="P:transmembrane transport"/>
    <property type="evidence" value="ECO:0007669"/>
    <property type="project" value="InterPro"/>
</dbReference>
<comment type="subcellular location">
    <subcellularLocation>
        <location evidence="1 7">Cell membrane</location>
        <topology evidence="1 7">Multi-pass membrane protein</topology>
    </subcellularLocation>
</comment>
<reference evidence="9 10" key="2">
    <citation type="submission" date="2007-06" db="EMBL/GenBank/DDBJ databases">
        <title>Draft genome sequence of Pseudoflavonifractor capillosus ATCC 29799.</title>
        <authorList>
            <person name="Sudarsanam P."/>
            <person name="Ley R."/>
            <person name="Guruge J."/>
            <person name="Turnbaugh P.J."/>
            <person name="Mahowald M."/>
            <person name="Liep D."/>
            <person name="Gordon J."/>
        </authorList>
    </citation>
    <scope>NUCLEOTIDE SEQUENCE [LARGE SCALE GENOMIC DNA]</scope>
    <source>
        <strain evidence="9 10">ATCC 29799</strain>
    </source>
</reference>
<dbReference type="SUPFAM" id="SSF161098">
    <property type="entry name" value="MetI-like"/>
    <property type="match status" value="1"/>
</dbReference>
<proteinExistence type="inferred from homology"/>
<accession>A6NYV8</accession>
<dbReference type="Gene3D" id="1.10.3720.10">
    <property type="entry name" value="MetI-like"/>
    <property type="match status" value="1"/>
</dbReference>
<dbReference type="Proteomes" id="UP000003639">
    <property type="component" value="Unassembled WGS sequence"/>
</dbReference>
<dbReference type="PROSITE" id="PS50928">
    <property type="entry name" value="ABC_TM1"/>
    <property type="match status" value="1"/>
</dbReference>
<evidence type="ECO:0000256" key="6">
    <source>
        <dbReference type="ARBA" id="ARBA00023136"/>
    </source>
</evidence>
<dbReference type="AlphaFoldDB" id="A6NYV8"/>